<dbReference type="InterPro" id="IPR011655">
    <property type="entry name" value="MpPF26"/>
</dbReference>
<dbReference type="Pfam" id="PF07666">
    <property type="entry name" value="MpPF26"/>
    <property type="match status" value="1"/>
</dbReference>
<name>A0A0P7AYZ6_9FLAO</name>
<dbReference type="AlphaFoldDB" id="A0A0P7AYZ6"/>
<sequence>MEQEKLPNSTLVLVFGILSLVTFCCYGIFGVLFGLLAIILGNAALKKHKENPGMYIGEGNAKIGRILGILGLILGLALILFVVWLISIIGWDVIMTNDQELIQEKLNEYLNQ</sequence>
<accession>A0A0P7AYZ6</accession>
<dbReference type="STRING" id="1300341.I595_2205"/>
<keyword evidence="1" id="KW-0812">Transmembrane</keyword>
<organism evidence="2 3">
    <name type="scientific">Croceitalea dokdonensis DOKDO 023</name>
    <dbReference type="NCBI Taxonomy" id="1300341"/>
    <lineage>
        <taxon>Bacteria</taxon>
        <taxon>Pseudomonadati</taxon>
        <taxon>Bacteroidota</taxon>
        <taxon>Flavobacteriia</taxon>
        <taxon>Flavobacteriales</taxon>
        <taxon>Flavobacteriaceae</taxon>
        <taxon>Croceitalea</taxon>
    </lineage>
</organism>
<proteinExistence type="predicted"/>
<dbReference type="NCBIfam" id="NF040945">
    <property type="entry name" value="CCC_membrane"/>
    <property type="match status" value="1"/>
</dbReference>
<comment type="caution">
    <text evidence="2">The sequence shown here is derived from an EMBL/GenBank/DDBJ whole genome shotgun (WGS) entry which is preliminary data.</text>
</comment>
<keyword evidence="3" id="KW-1185">Reference proteome</keyword>
<gene>
    <name evidence="2" type="ORF">I595_2205</name>
</gene>
<dbReference type="Proteomes" id="UP000050280">
    <property type="component" value="Unassembled WGS sequence"/>
</dbReference>
<dbReference type="EMBL" id="LDJX01000004">
    <property type="protein sequence ID" value="KPM31710.1"/>
    <property type="molecule type" value="Genomic_DNA"/>
</dbReference>
<feature type="transmembrane region" description="Helical" evidence="1">
    <location>
        <begin position="66"/>
        <end position="91"/>
    </location>
</feature>
<evidence type="ECO:0000313" key="3">
    <source>
        <dbReference type="Proteomes" id="UP000050280"/>
    </source>
</evidence>
<feature type="transmembrane region" description="Helical" evidence="1">
    <location>
        <begin position="12"/>
        <end position="45"/>
    </location>
</feature>
<reference evidence="2 3" key="1">
    <citation type="submission" date="2015-09" db="EMBL/GenBank/DDBJ databases">
        <title>Genome sequence of the marine flavobacterium Croceitalea dokdonensis DOKDO 023 that contains proton- and sodium-pumping rhodopsins.</title>
        <authorList>
            <person name="Kwon S.-K."/>
            <person name="Lee H.K."/>
            <person name="Kwak M.-J."/>
            <person name="Kim J.F."/>
        </authorList>
    </citation>
    <scope>NUCLEOTIDE SEQUENCE [LARGE SCALE GENOMIC DNA]</scope>
    <source>
        <strain evidence="2 3">DOKDO 023</strain>
    </source>
</reference>
<keyword evidence="1" id="KW-1133">Transmembrane helix</keyword>
<protein>
    <submittedName>
        <fullName evidence="2">Putative integral membrane protein</fullName>
    </submittedName>
</protein>
<evidence type="ECO:0000313" key="2">
    <source>
        <dbReference type="EMBL" id="KPM31710.1"/>
    </source>
</evidence>
<dbReference type="RefSeq" id="WP_054559290.1">
    <property type="nucleotide sequence ID" value="NZ_LDJX01000004.1"/>
</dbReference>
<keyword evidence="1" id="KW-0472">Membrane</keyword>
<dbReference type="OrthoDB" id="1099888at2"/>
<evidence type="ECO:0000256" key="1">
    <source>
        <dbReference type="SAM" id="Phobius"/>
    </source>
</evidence>